<dbReference type="AlphaFoldDB" id="A0A1H6YU20"/>
<evidence type="ECO:0000313" key="3">
    <source>
        <dbReference type="Proteomes" id="UP000199420"/>
    </source>
</evidence>
<keyword evidence="3" id="KW-1185">Reference proteome</keyword>
<dbReference type="Proteomes" id="UP000199420">
    <property type="component" value="Unassembled WGS sequence"/>
</dbReference>
<feature type="compositionally biased region" description="Basic and acidic residues" evidence="1">
    <location>
        <begin position="32"/>
        <end position="44"/>
    </location>
</feature>
<proteinExistence type="predicted"/>
<dbReference type="EMBL" id="FNYC01000007">
    <property type="protein sequence ID" value="SEJ43364.1"/>
    <property type="molecule type" value="Genomic_DNA"/>
</dbReference>
<feature type="region of interest" description="Disordered" evidence="1">
    <location>
        <begin position="1"/>
        <end position="44"/>
    </location>
</feature>
<accession>A0A1H6YU20</accession>
<sequence length="64" mass="7006">MSRQQSPGSQSNSNKTHHAANGTIDGARGKLSVREAGRKGGLRVRELINRGRQVEARQAEQRPN</sequence>
<evidence type="ECO:0000313" key="2">
    <source>
        <dbReference type="EMBL" id="SEJ43364.1"/>
    </source>
</evidence>
<protein>
    <submittedName>
        <fullName evidence="2">Uncharacterized protein</fullName>
    </submittedName>
</protein>
<name>A0A1H6YU20_9GAMM</name>
<gene>
    <name evidence="2" type="ORF">SAMN04487997_3354</name>
</gene>
<evidence type="ECO:0000256" key="1">
    <source>
        <dbReference type="SAM" id="MobiDB-lite"/>
    </source>
</evidence>
<feature type="compositionally biased region" description="Polar residues" evidence="1">
    <location>
        <begin position="1"/>
        <end position="14"/>
    </location>
</feature>
<reference evidence="2 3" key="1">
    <citation type="submission" date="2016-10" db="EMBL/GenBank/DDBJ databases">
        <authorList>
            <person name="de Groot N.N."/>
        </authorList>
    </citation>
    <scope>NUCLEOTIDE SEQUENCE [LARGE SCALE GENOMIC DNA]</scope>
    <source>
        <strain evidence="2 3">DSM 26515</strain>
    </source>
</reference>
<organism evidence="2 3">
    <name type="scientific">Frateuria terrea</name>
    <dbReference type="NCBI Taxonomy" id="529704"/>
    <lineage>
        <taxon>Bacteria</taxon>
        <taxon>Pseudomonadati</taxon>
        <taxon>Pseudomonadota</taxon>
        <taxon>Gammaproteobacteria</taxon>
        <taxon>Lysobacterales</taxon>
        <taxon>Rhodanobacteraceae</taxon>
        <taxon>Frateuria</taxon>
    </lineage>
</organism>
<dbReference type="STRING" id="529704.SAMN02927913_3329"/>
<dbReference type="RefSeq" id="WP_091339660.1">
    <property type="nucleotide sequence ID" value="NZ_FNYC01000007.1"/>
</dbReference>